<reference evidence="1" key="1">
    <citation type="submission" date="2020-08" db="EMBL/GenBank/DDBJ databases">
        <title>Plant Genome Project.</title>
        <authorList>
            <person name="Zhang R.-G."/>
        </authorList>
    </citation>
    <scope>NUCLEOTIDE SEQUENCE</scope>
    <source>
        <strain evidence="1">WSP0</strain>
        <tissue evidence="1">Leaf</tissue>
    </source>
</reference>
<dbReference type="EMBL" id="JACTNZ010000007">
    <property type="protein sequence ID" value="KAG5541980.1"/>
    <property type="molecule type" value="Genomic_DNA"/>
</dbReference>
<gene>
    <name evidence="1" type="ORF">RHGRI_021721</name>
</gene>
<organism evidence="1 2">
    <name type="scientific">Rhododendron griersonianum</name>
    <dbReference type="NCBI Taxonomy" id="479676"/>
    <lineage>
        <taxon>Eukaryota</taxon>
        <taxon>Viridiplantae</taxon>
        <taxon>Streptophyta</taxon>
        <taxon>Embryophyta</taxon>
        <taxon>Tracheophyta</taxon>
        <taxon>Spermatophyta</taxon>
        <taxon>Magnoliopsida</taxon>
        <taxon>eudicotyledons</taxon>
        <taxon>Gunneridae</taxon>
        <taxon>Pentapetalae</taxon>
        <taxon>asterids</taxon>
        <taxon>Ericales</taxon>
        <taxon>Ericaceae</taxon>
        <taxon>Ericoideae</taxon>
        <taxon>Rhodoreae</taxon>
        <taxon>Rhododendron</taxon>
    </lineage>
</organism>
<proteinExistence type="predicted"/>
<accession>A0AAV6JRC0</accession>
<protein>
    <submittedName>
        <fullName evidence="1">Uncharacterized protein</fullName>
    </submittedName>
</protein>
<evidence type="ECO:0000313" key="1">
    <source>
        <dbReference type="EMBL" id="KAG5541980.1"/>
    </source>
</evidence>
<dbReference type="Proteomes" id="UP000823749">
    <property type="component" value="Chromosome 7"/>
</dbReference>
<evidence type="ECO:0000313" key="2">
    <source>
        <dbReference type="Proteomes" id="UP000823749"/>
    </source>
</evidence>
<comment type="caution">
    <text evidence="1">The sequence shown here is derived from an EMBL/GenBank/DDBJ whole genome shotgun (WGS) entry which is preliminary data.</text>
</comment>
<name>A0AAV6JRC0_9ERIC</name>
<dbReference type="AlphaFoldDB" id="A0AAV6JRC0"/>
<sequence length="80" mass="9258">MPIEDNEAMHWFHLGIGLLGRQCLLRIDGWSLDLLKILVKEDNEAVHWFHLVIGLLGRQCLLRMDGWSLDLLQILVKGLK</sequence>
<keyword evidence="2" id="KW-1185">Reference proteome</keyword>